<dbReference type="Gene3D" id="3.10.20.90">
    <property type="entry name" value="Phosphatidylinositol 3-kinase Catalytic Subunit, Chain A, domain 1"/>
    <property type="match status" value="1"/>
</dbReference>
<dbReference type="OrthoDB" id="1043111at2759"/>
<gene>
    <name evidence="3" type="ORF">D9758_017253</name>
</gene>
<feature type="region of interest" description="Disordered" evidence="1">
    <location>
        <begin position="110"/>
        <end position="132"/>
    </location>
</feature>
<organism evidence="3 4">
    <name type="scientific">Tetrapyrgos nigripes</name>
    <dbReference type="NCBI Taxonomy" id="182062"/>
    <lineage>
        <taxon>Eukaryota</taxon>
        <taxon>Fungi</taxon>
        <taxon>Dikarya</taxon>
        <taxon>Basidiomycota</taxon>
        <taxon>Agaricomycotina</taxon>
        <taxon>Agaricomycetes</taxon>
        <taxon>Agaricomycetidae</taxon>
        <taxon>Agaricales</taxon>
        <taxon>Marasmiineae</taxon>
        <taxon>Marasmiaceae</taxon>
        <taxon>Tetrapyrgos</taxon>
    </lineage>
</organism>
<feature type="compositionally biased region" description="Low complexity" evidence="1">
    <location>
        <begin position="1"/>
        <end position="27"/>
    </location>
</feature>
<protein>
    <recommendedName>
        <fullName evidence="2">UBL3-like ubiquitin domain-containing protein</fullName>
    </recommendedName>
</protein>
<reference evidence="3 4" key="1">
    <citation type="journal article" date="2020" name="ISME J.">
        <title>Uncovering the hidden diversity of litter-decomposition mechanisms in mushroom-forming fungi.</title>
        <authorList>
            <person name="Floudas D."/>
            <person name="Bentzer J."/>
            <person name="Ahren D."/>
            <person name="Johansson T."/>
            <person name="Persson P."/>
            <person name="Tunlid A."/>
        </authorList>
    </citation>
    <scope>NUCLEOTIDE SEQUENCE [LARGE SCALE GENOMIC DNA]</scope>
    <source>
        <strain evidence="3 4">CBS 291.85</strain>
    </source>
</reference>
<keyword evidence="4" id="KW-1185">Reference proteome</keyword>
<feature type="region of interest" description="Disordered" evidence="1">
    <location>
        <begin position="234"/>
        <end position="372"/>
    </location>
</feature>
<dbReference type="Proteomes" id="UP000559256">
    <property type="component" value="Unassembled WGS sequence"/>
</dbReference>
<dbReference type="InterPro" id="IPR029071">
    <property type="entry name" value="Ubiquitin-like_domsf"/>
</dbReference>
<evidence type="ECO:0000259" key="2">
    <source>
        <dbReference type="Pfam" id="PF13881"/>
    </source>
</evidence>
<evidence type="ECO:0000313" key="3">
    <source>
        <dbReference type="EMBL" id="KAF5334703.1"/>
    </source>
</evidence>
<dbReference type="EMBL" id="JAACJM010000254">
    <property type="protein sequence ID" value="KAF5334703.1"/>
    <property type="molecule type" value="Genomic_DNA"/>
</dbReference>
<feature type="region of interest" description="Disordered" evidence="1">
    <location>
        <begin position="1"/>
        <end position="51"/>
    </location>
</feature>
<evidence type="ECO:0000256" key="1">
    <source>
        <dbReference type="SAM" id="MobiDB-lite"/>
    </source>
</evidence>
<dbReference type="SUPFAM" id="SSF54236">
    <property type="entry name" value="Ubiquitin-like"/>
    <property type="match status" value="1"/>
</dbReference>
<feature type="compositionally biased region" description="Basic and acidic residues" evidence="1">
    <location>
        <begin position="110"/>
        <end position="123"/>
    </location>
</feature>
<feature type="compositionally biased region" description="Low complexity" evidence="1">
    <location>
        <begin position="345"/>
        <end position="370"/>
    </location>
</feature>
<dbReference type="Pfam" id="PF13881">
    <property type="entry name" value="Rad60-SLD_2"/>
    <property type="match status" value="1"/>
</dbReference>
<evidence type="ECO:0000313" key="4">
    <source>
        <dbReference type="Proteomes" id="UP000559256"/>
    </source>
</evidence>
<dbReference type="AlphaFoldDB" id="A0A8H5C5V9"/>
<comment type="caution">
    <text evidence="3">The sequence shown here is derived from an EMBL/GenBank/DDBJ whole genome shotgun (WGS) entry which is preliminary data.</text>
</comment>
<sequence>MYTPSPTSSVSRPTSSHSSRRLLTQSLYQTNNNSPYASPYAPNLPSTHTSHTSLTHIDHLVMENPDSDLGRPLDGEEVILREREVEGMEGRERSAREGGSEDEVVIEVGKEGADSNVEKEEHTPTQQMLTPAAPPIPISILSSPKIPLTFLHISGARKMMTFDPDTKVRRVKELIWGGWPEEFPSPDHPPTPSYLRLLHLGRILQDEDTLGPEGLKFAMYRPVYYDYASAASASASTSPPENSSSSTSAPIPTSDSSSASSSSSPDSKLPTSPPLTIVHISIRPHGPGIAPLPGSVEADSAKKRKSRSQSLRRGLFSVLTNLSGGTNTNANANSSLTPAPPSPMTPTSASALSPTATSAPTSTSPSMMTPMPAPTPTPTPIAAGVTVGPLSLGWLQQLQGRCSCYYNYD</sequence>
<proteinExistence type="predicted"/>
<dbReference type="InterPro" id="IPR039540">
    <property type="entry name" value="UBL3-like_ubiquitin_dom"/>
</dbReference>
<feature type="domain" description="UBL3-like ubiquitin" evidence="2">
    <location>
        <begin position="146"/>
        <end position="217"/>
    </location>
</feature>
<name>A0A8H5C5V9_9AGAR</name>
<accession>A0A8H5C5V9</accession>
<feature type="compositionally biased region" description="Low complexity" evidence="1">
    <location>
        <begin position="234"/>
        <end position="270"/>
    </location>
</feature>
<feature type="compositionally biased region" description="Low complexity" evidence="1">
    <location>
        <begin position="308"/>
        <end position="337"/>
    </location>
</feature>